<feature type="transmembrane region" description="Helical" evidence="1">
    <location>
        <begin position="310"/>
        <end position="334"/>
    </location>
</feature>
<dbReference type="AlphaFoldDB" id="A0A1G1ZJT8"/>
<protein>
    <recommendedName>
        <fullName evidence="4">DUF155 domain-containing protein</fullName>
    </recommendedName>
</protein>
<proteinExistence type="predicted"/>
<keyword evidence="1" id="KW-1133">Transmembrane helix</keyword>
<evidence type="ECO:0008006" key="4">
    <source>
        <dbReference type="Google" id="ProtNLM"/>
    </source>
</evidence>
<dbReference type="Proteomes" id="UP000177174">
    <property type="component" value="Unassembled WGS sequence"/>
</dbReference>
<dbReference type="STRING" id="1798405.A3E64_00390"/>
<reference evidence="2 3" key="1">
    <citation type="journal article" date="2016" name="Nat. Commun.">
        <title>Thousands of microbial genomes shed light on interconnected biogeochemical processes in an aquifer system.</title>
        <authorList>
            <person name="Anantharaman K."/>
            <person name="Brown C.T."/>
            <person name="Hug L.A."/>
            <person name="Sharon I."/>
            <person name="Castelle C.J."/>
            <person name="Probst A.J."/>
            <person name="Thomas B.C."/>
            <person name="Singh A."/>
            <person name="Wilkins M.J."/>
            <person name="Karaoz U."/>
            <person name="Brodie E.L."/>
            <person name="Williams K.H."/>
            <person name="Hubbard S.S."/>
            <person name="Banfield J.F."/>
        </authorList>
    </citation>
    <scope>NUCLEOTIDE SEQUENCE [LARGE SCALE GENOMIC DNA]</scope>
</reference>
<comment type="caution">
    <text evidence="2">The sequence shown here is derived from an EMBL/GenBank/DDBJ whole genome shotgun (WGS) entry which is preliminary data.</text>
</comment>
<sequence>MHKLISFVISESARLKKGEELEQKPFQSAPQYYSRSIPKQFALGEEKTKVQDLDVKFLIRSYEPDSIMVEATVEIDDAFSDKAFKLRESLIDACQKISQKRGGSLELSEEYSIALVAGYDGDPEKFLTKKEAIAAFLKSEKAPLDEREIEYTLSTQIKYGENDLVIVDWDGAFVFDTTGEIDDIVDLFQVANLQLLRYRVLDSELDDRMRKVLKFANTTDTRMVMRKELAKAFREIIRTRSQAIADFETLYRDIKLIGDWYSARLYDLVSKKFKLDEWRKGIQSKLESLEDVYNIVAENFSISRHQLMEIIQIILFFVLQAGWFALLILEFLYFTR</sequence>
<evidence type="ECO:0000256" key="1">
    <source>
        <dbReference type="SAM" id="Phobius"/>
    </source>
</evidence>
<evidence type="ECO:0000313" key="3">
    <source>
        <dbReference type="Proteomes" id="UP000177174"/>
    </source>
</evidence>
<keyword evidence="1" id="KW-0812">Transmembrane</keyword>
<dbReference type="EMBL" id="MHJH01000025">
    <property type="protein sequence ID" value="OGY64170.1"/>
    <property type="molecule type" value="Genomic_DNA"/>
</dbReference>
<keyword evidence="1" id="KW-0472">Membrane</keyword>
<accession>A0A1G1ZJT8</accession>
<evidence type="ECO:0000313" key="2">
    <source>
        <dbReference type="EMBL" id="OGY64170.1"/>
    </source>
</evidence>
<organism evidence="2 3">
    <name type="scientific">Candidatus Harrisonbacteria bacterium RIFCSPHIGHO2_12_FULL_48_16</name>
    <dbReference type="NCBI Taxonomy" id="1798405"/>
    <lineage>
        <taxon>Bacteria</taxon>
        <taxon>Candidatus Harrisoniibacteriota</taxon>
    </lineage>
</organism>
<gene>
    <name evidence="2" type="ORF">A3E64_00390</name>
</gene>
<name>A0A1G1ZJT8_9BACT</name>